<feature type="transmembrane region" description="Helical" evidence="1">
    <location>
        <begin position="33"/>
        <end position="51"/>
    </location>
</feature>
<protein>
    <recommendedName>
        <fullName evidence="4">DUF2393 domain-containing protein</fullName>
    </recommendedName>
</protein>
<keyword evidence="1" id="KW-1133">Transmembrane helix</keyword>
<dbReference type="Pfam" id="PF09624">
    <property type="entry name" value="DUF2393"/>
    <property type="match status" value="1"/>
</dbReference>
<gene>
    <name evidence="2" type="ORF">CFH83_07505</name>
</gene>
<dbReference type="InterPro" id="IPR013417">
    <property type="entry name" value="CHP02588"/>
</dbReference>
<reference evidence="2 3" key="1">
    <citation type="journal article" date="2017" name="Front. Microbiol.">
        <title>Comparative Genomic Analysis of the Class Epsilonproteobacteria and Proposed Reclassification to Epsilonbacteraeota (phyl. nov.).</title>
        <authorList>
            <person name="Waite D.W."/>
            <person name="Vanwonterghem I."/>
            <person name="Rinke C."/>
            <person name="Parks D.H."/>
            <person name="Zhang Y."/>
            <person name="Takai K."/>
            <person name="Sievert S.M."/>
            <person name="Simon J."/>
            <person name="Campbell B.J."/>
            <person name="Hanson T.E."/>
            <person name="Woyke T."/>
            <person name="Klotz M.G."/>
            <person name="Hugenholtz P."/>
        </authorList>
    </citation>
    <scope>NUCLEOTIDE SEQUENCE [LARGE SCALE GENOMIC DNA]</scope>
    <source>
        <strain evidence="2">UBA12443</strain>
    </source>
</reference>
<feature type="transmembrane region" description="Helical" evidence="1">
    <location>
        <begin position="6"/>
        <end position="26"/>
    </location>
</feature>
<accession>A0A2D3WGC5</accession>
<dbReference type="AlphaFoldDB" id="A0A2D3WGC5"/>
<evidence type="ECO:0008006" key="4">
    <source>
        <dbReference type="Google" id="ProtNLM"/>
    </source>
</evidence>
<dbReference type="RefSeq" id="WP_294893707.1">
    <property type="nucleotide sequence ID" value="NZ_DLUI01000106.1"/>
</dbReference>
<evidence type="ECO:0000256" key="1">
    <source>
        <dbReference type="SAM" id="Phobius"/>
    </source>
</evidence>
<evidence type="ECO:0000313" key="3">
    <source>
        <dbReference type="Proteomes" id="UP000228859"/>
    </source>
</evidence>
<sequence>MSPLTIWHYLLLVTLGLLFIIGILVSMRTNSKFSILTTISLILLLIGIFAWKSINENVYRVEISNLDEERYYQSEQIVIKGTVRNVGNFPVANVVATVMLSNSRGGGGGNNQQSLFTQPSVFAELYKGDDPDFKTQNVVEEHVIAEYLNPGKAKSFTIMMDYPSHFKRASFDVTAKVN</sequence>
<keyword evidence="1" id="KW-0812">Transmembrane</keyword>
<proteinExistence type="predicted"/>
<dbReference type="Proteomes" id="UP000228859">
    <property type="component" value="Unassembled WGS sequence"/>
</dbReference>
<keyword evidence="1" id="KW-0472">Membrane</keyword>
<comment type="caution">
    <text evidence="2">The sequence shown here is derived from an EMBL/GenBank/DDBJ whole genome shotgun (WGS) entry which is preliminary data.</text>
</comment>
<dbReference type="EMBL" id="DLUI01000106">
    <property type="protein sequence ID" value="DAB38130.1"/>
    <property type="molecule type" value="Genomic_DNA"/>
</dbReference>
<name>A0A2D3WGC5_9BACT</name>
<evidence type="ECO:0000313" key="2">
    <source>
        <dbReference type="EMBL" id="DAB38130.1"/>
    </source>
</evidence>
<organism evidence="2 3">
    <name type="scientific">Sulfuricurvum kujiense</name>
    <dbReference type="NCBI Taxonomy" id="148813"/>
    <lineage>
        <taxon>Bacteria</taxon>
        <taxon>Pseudomonadati</taxon>
        <taxon>Campylobacterota</taxon>
        <taxon>Epsilonproteobacteria</taxon>
        <taxon>Campylobacterales</taxon>
        <taxon>Sulfurimonadaceae</taxon>
        <taxon>Sulfuricurvum</taxon>
    </lineage>
</organism>